<protein>
    <recommendedName>
        <fullName evidence="3">CCHC-type domain-containing protein</fullName>
    </recommendedName>
</protein>
<dbReference type="InterPro" id="IPR036875">
    <property type="entry name" value="Znf_CCHC_sf"/>
</dbReference>
<keyword evidence="1" id="KW-0862">Zinc</keyword>
<dbReference type="SUPFAM" id="SSF57756">
    <property type="entry name" value="Retrovirus zinc finger-like domains"/>
    <property type="match status" value="1"/>
</dbReference>
<proteinExistence type="predicted"/>
<evidence type="ECO:0000256" key="1">
    <source>
        <dbReference type="PROSITE-ProRule" id="PRU00047"/>
    </source>
</evidence>
<feature type="compositionally biased region" description="Pro residues" evidence="2">
    <location>
        <begin position="95"/>
        <end position="148"/>
    </location>
</feature>
<evidence type="ECO:0000313" key="4">
    <source>
        <dbReference type="EMBL" id="GHP06956.1"/>
    </source>
</evidence>
<keyword evidence="1" id="KW-0863">Zinc-finger</keyword>
<evidence type="ECO:0000313" key="5">
    <source>
        <dbReference type="Proteomes" id="UP000660262"/>
    </source>
</evidence>
<organism evidence="4 5">
    <name type="scientific">Pycnococcus provasolii</name>
    <dbReference type="NCBI Taxonomy" id="41880"/>
    <lineage>
        <taxon>Eukaryota</taxon>
        <taxon>Viridiplantae</taxon>
        <taxon>Chlorophyta</taxon>
        <taxon>Pseudoscourfieldiophyceae</taxon>
        <taxon>Pseudoscourfieldiales</taxon>
        <taxon>Pycnococcaceae</taxon>
        <taxon>Pycnococcus</taxon>
    </lineage>
</organism>
<accession>A0A830HI07</accession>
<evidence type="ECO:0000256" key="2">
    <source>
        <dbReference type="SAM" id="MobiDB-lite"/>
    </source>
</evidence>
<keyword evidence="5" id="KW-1185">Reference proteome</keyword>
<dbReference type="OrthoDB" id="508329at2759"/>
<dbReference type="GO" id="GO:0008270">
    <property type="term" value="F:zinc ion binding"/>
    <property type="evidence" value="ECO:0007669"/>
    <property type="project" value="UniProtKB-KW"/>
</dbReference>
<dbReference type="InterPro" id="IPR001878">
    <property type="entry name" value="Znf_CCHC"/>
</dbReference>
<dbReference type="EMBL" id="BNJQ01000014">
    <property type="protein sequence ID" value="GHP06956.1"/>
    <property type="molecule type" value="Genomic_DNA"/>
</dbReference>
<dbReference type="Proteomes" id="UP000660262">
    <property type="component" value="Unassembled WGS sequence"/>
</dbReference>
<dbReference type="SMART" id="SM00343">
    <property type="entry name" value="ZnF_C2HC"/>
    <property type="match status" value="1"/>
</dbReference>
<gene>
    <name evidence="4" type="ORF">PPROV_000570000</name>
</gene>
<sequence>MEKHHRLRRPGGSLTGCNICGKDGHQAVQCPNGTVDWNATGIDFNASNILTLNRRRSVWPHRRRINYAKLEAAARAYANGETVPPRARPESTRKPAPPPLAPPGIAPPPLAPPGIAPPPLAPPGIAPPPLAPPGVKPPPPPTAPPPLP</sequence>
<dbReference type="GO" id="GO:0003676">
    <property type="term" value="F:nucleic acid binding"/>
    <property type="evidence" value="ECO:0007669"/>
    <property type="project" value="InterPro"/>
</dbReference>
<comment type="caution">
    <text evidence="4">The sequence shown here is derived from an EMBL/GenBank/DDBJ whole genome shotgun (WGS) entry which is preliminary data.</text>
</comment>
<dbReference type="AlphaFoldDB" id="A0A830HI07"/>
<feature type="domain" description="CCHC-type" evidence="3">
    <location>
        <begin position="17"/>
        <end position="32"/>
    </location>
</feature>
<keyword evidence="1" id="KW-0479">Metal-binding</keyword>
<dbReference type="PROSITE" id="PS50158">
    <property type="entry name" value="ZF_CCHC"/>
    <property type="match status" value="1"/>
</dbReference>
<evidence type="ECO:0000259" key="3">
    <source>
        <dbReference type="PROSITE" id="PS50158"/>
    </source>
</evidence>
<feature type="region of interest" description="Disordered" evidence="2">
    <location>
        <begin position="77"/>
        <end position="148"/>
    </location>
</feature>
<reference evidence="4" key="1">
    <citation type="submission" date="2020-10" db="EMBL/GenBank/DDBJ databases">
        <title>Unveiling of a novel bifunctional photoreceptor, Dualchrome1, isolated from a cosmopolitan green alga.</title>
        <authorList>
            <person name="Suzuki S."/>
            <person name="Kawachi M."/>
        </authorList>
    </citation>
    <scope>NUCLEOTIDE SEQUENCE</scope>
    <source>
        <strain evidence="4">NIES 2893</strain>
    </source>
</reference>
<name>A0A830HI07_9CHLO</name>